<sequence>MSGNQRALSSVRYGQYGRIQSDAASLAPNCLDAASLAPS</sequence>
<dbReference type="Proteomes" id="UP000216363">
    <property type="component" value="Unassembled WGS sequence"/>
</dbReference>
<dbReference type="EMBL" id="NNRN01000049">
    <property type="protein sequence ID" value="OYR28689.1"/>
    <property type="molecule type" value="Genomic_DNA"/>
</dbReference>
<protein>
    <submittedName>
        <fullName evidence="1">Uncharacterized protein</fullName>
    </submittedName>
</protein>
<proteinExistence type="predicted"/>
<reference evidence="1 2" key="1">
    <citation type="submission" date="2017-07" db="EMBL/GenBank/DDBJ databases">
        <title>Draft genome of Ochrobactrum lupini type strain LUP21.</title>
        <authorList>
            <person name="Krzyzanowska D.M."/>
            <person name="Jafra S."/>
        </authorList>
    </citation>
    <scope>NUCLEOTIDE SEQUENCE [LARGE SCALE GENOMIC DNA]</scope>
    <source>
        <strain evidence="1 2">LUP21</strain>
    </source>
</reference>
<gene>
    <name evidence="1" type="ORF">CES86_2845</name>
</gene>
<name>A0A256GNM4_9HYPH</name>
<accession>A0A256GNM4</accession>
<dbReference type="AlphaFoldDB" id="A0A256GNM4"/>
<comment type="caution">
    <text evidence="1">The sequence shown here is derived from an EMBL/GenBank/DDBJ whole genome shotgun (WGS) entry which is preliminary data.</text>
</comment>
<evidence type="ECO:0000313" key="2">
    <source>
        <dbReference type="Proteomes" id="UP000216363"/>
    </source>
</evidence>
<organism evidence="1 2">
    <name type="scientific">Brucella lupini</name>
    <dbReference type="NCBI Taxonomy" id="255457"/>
    <lineage>
        <taxon>Bacteria</taxon>
        <taxon>Pseudomonadati</taxon>
        <taxon>Pseudomonadota</taxon>
        <taxon>Alphaproteobacteria</taxon>
        <taxon>Hyphomicrobiales</taxon>
        <taxon>Brucellaceae</taxon>
        <taxon>Brucella/Ochrobactrum group</taxon>
        <taxon>Brucella</taxon>
    </lineage>
</organism>
<evidence type="ECO:0000313" key="1">
    <source>
        <dbReference type="EMBL" id="OYR28689.1"/>
    </source>
</evidence>